<organism evidence="1 2">
    <name type="scientific">Ixodes persulcatus</name>
    <name type="common">Taiga tick</name>
    <dbReference type="NCBI Taxonomy" id="34615"/>
    <lineage>
        <taxon>Eukaryota</taxon>
        <taxon>Metazoa</taxon>
        <taxon>Ecdysozoa</taxon>
        <taxon>Arthropoda</taxon>
        <taxon>Chelicerata</taxon>
        <taxon>Arachnida</taxon>
        <taxon>Acari</taxon>
        <taxon>Parasitiformes</taxon>
        <taxon>Ixodida</taxon>
        <taxon>Ixodoidea</taxon>
        <taxon>Ixodidae</taxon>
        <taxon>Ixodinae</taxon>
        <taxon>Ixodes</taxon>
    </lineage>
</organism>
<dbReference type="EMBL" id="JABSTQ010002465">
    <property type="protein sequence ID" value="KAG0444106.1"/>
    <property type="molecule type" value="Genomic_DNA"/>
</dbReference>
<reference evidence="1 2" key="1">
    <citation type="journal article" date="2020" name="Cell">
        <title>Large-Scale Comparative Analyses of Tick Genomes Elucidate Their Genetic Diversity and Vector Capacities.</title>
        <authorList>
            <consortium name="Tick Genome and Microbiome Consortium (TIGMIC)"/>
            <person name="Jia N."/>
            <person name="Wang J."/>
            <person name="Shi W."/>
            <person name="Du L."/>
            <person name="Sun Y."/>
            <person name="Zhan W."/>
            <person name="Jiang J.F."/>
            <person name="Wang Q."/>
            <person name="Zhang B."/>
            <person name="Ji P."/>
            <person name="Bell-Sakyi L."/>
            <person name="Cui X.M."/>
            <person name="Yuan T.T."/>
            <person name="Jiang B.G."/>
            <person name="Yang W.F."/>
            <person name="Lam T.T."/>
            <person name="Chang Q.C."/>
            <person name="Ding S.J."/>
            <person name="Wang X.J."/>
            <person name="Zhu J.G."/>
            <person name="Ruan X.D."/>
            <person name="Zhao L."/>
            <person name="Wei J.T."/>
            <person name="Ye R.Z."/>
            <person name="Que T.C."/>
            <person name="Du C.H."/>
            <person name="Zhou Y.H."/>
            <person name="Cheng J.X."/>
            <person name="Dai P.F."/>
            <person name="Guo W.B."/>
            <person name="Han X.H."/>
            <person name="Huang E.J."/>
            <person name="Li L.F."/>
            <person name="Wei W."/>
            <person name="Gao Y.C."/>
            <person name="Liu J.Z."/>
            <person name="Shao H.Z."/>
            <person name="Wang X."/>
            <person name="Wang C.C."/>
            <person name="Yang T.C."/>
            <person name="Huo Q.B."/>
            <person name="Li W."/>
            <person name="Chen H.Y."/>
            <person name="Chen S.E."/>
            <person name="Zhou L.G."/>
            <person name="Ni X.B."/>
            <person name="Tian J.H."/>
            <person name="Sheng Y."/>
            <person name="Liu T."/>
            <person name="Pan Y.S."/>
            <person name="Xia L.Y."/>
            <person name="Li J."/>
            <person name="Zhao F."/>
            <person name="Cao W.C."/>
        </authorList>
    </citation>
    <scope>NUCLEOTIDE SEQUENCE [LARGE SCALE GENOMIC DNA]</scope>
    <source>
        <strain evidence="1">Iper-2018</strain>
    </source>
</reference>
<dbReference type="Proteomes" id="UP000805193">
    <property type="component" value="Unassembled WGS sequence"/>
</dbReference>
<proteinExistence type="predicted"/>
<gene>
    <name evidence="1" type="ORF">HPB47_014166</name>
</gene>
<protein>
    <submittedName>
        <fullName evidence="1">Uncharacterized protein</fullName>
    </submittedName>
</protein>
<name>A0AC60QXR9_IXOPE</name>
<keyword evidence="2" id="KW-1185">Reference proteome</keyword>
<evidence type="ECO:0000313" key="1">
    <source>
        <dbReference type="EMBL" id="KAG0444106.1"/>
    </source>
</evidence>
<comment type="caution">
    <text evidence="1">The sequence shown here is derived from an EMBL/GenBank/DDBJ whole genome shotgun (WGS) entry which is preliminary data.</text>
</comment>
<accession>A0AC60QXR9</accession>
<sequence length="634" mass="70823">MMPRFCHDHFDQSEFFCAEDTGRSQLRWNAMPTLLLPVEDVIEASPPKRQKVVSNDTGATSGLLVPASSPEHQVNCAVELATTGQGAPAAPPAAVPPATAIAMEEAVPSSPPSPRVGSISSGSDLTYSPTRDEDFESDQYTPGPPEGERQFLVFESCLRELFSTCQECSRPCNTTITPLGTLIKVKSICPLKHERIWDSQPLMNGRAAGNILLSSHLLFSGSSVTSTLRMLRHMNVEVFSDQTFYKYQKSLLFPAIDEVYLQEQQDLVRQLEDQDVDITSDGRFDSPGFSAKFLTYTAHVQQINKILHSIQVQLGEFYYCNFLKLYGAGIHVKSLGTDRHPAIRKHMEVHEPGTAHYFDIWHISKSVKKKLNAAQKRAGCQPLEEWTQATTNHMYWSAMAAGGNKELLVEIWLSMQNHVIDKHTGHGGSYTRCVHNEILEATKMWMDPSKLSPSLPSLLFLNHILSSDSPAYSHYKQITGNKRLLKDLAQMSPHGQTFALESFHSVLIDFAPKSRAFTPEGMRARTRVAILHFNENADRCQAETREGKPRWAVKTSKARKGHHTACPVKTAPTYSYVHKLVKEVIAINSRWRCLATAAKTSTDIFPAPMTAAFARPSKEELVEARRSRFGRSLQ</sequence>
<evidence type="ECO:0000313" key="2">
    <source>
        <dbReference type="Proteomes" id="UP000805193"/>
    </source>
</evidence>